<feature type="transmembrane region" description="Helical" evidence="1">
    <location>
        <begin position="44"/>
        <end position="62"/>
    </location>
</feature>
<sequence length="149" mass="16499">MAHDHDSCCCGCMHVRTGAMVIGILGIVGSIFGVISGIVNGTWISIVAYAIGIIISGLIIFADRTERQWGYLPYLVLNGIWIILNILVIIAFIILGIVVPKEIRVWCFVMAGVYVILVIIMIWLWSVVFRAYKYMRDVIACGSGYGYHA</sequence>
<dbReference type="WBParaSite" id="ACRNAN_scaffold4612.g13142.t1">
    <property type="protein sequence ID" value="ACRNAN_scaffold4612.g13142.t1"/>
    <property type="gene ID" value="ACRNAN_scaffold4612.g13142"/>
</dbReference>
<dbReference type="PANTHER" id="PTHR34851:SF5">
    <property type="entry name" value="MARVEL DOMAIN-CONTAINING PROTEIN"/>
    <property type="match status" value="1"/>
</dbReference>
<keyword evidence="2" id="KW-1185">Reference proteome</keyword>
<organism evidence="2 3">
    <name type="scientific">Acrobeloides nanus</name>
    <dbReference type="NCBI Taxonomy" id="290746"/>
    <lineage>
        <taxon>Eukaryota</taxon>
        <taxon>Metazoa</taxon>
        <taxon>Ecdysozoa</taxon>
        <taxon>Nematoda</taxon>
        <taxon>Chromadorea</taxon>
        <taxon>Rhabditida</taxon>
        <taxon>Tylenchina</taxon>
        <taxon>Cephalobomorpha</taxon>
        <taxon>Cephaloboidea</taxon>
        <taxon>Cephalobidae</taxon>
        <taxon>Acrobeloides</taxon>
    </lineage>
</organism>
<evidence type="ECO:0000256" key="1">
    <source>
        <dbReference type="SAM" id="Phobius"/>
    </source>
</evidence>
<feature type="transmembrane region" description="Helical" evidence="1">
    <location>
        <begin position="74"/>
        <end position="97"/>
    </location>
</feature>
<evidence type="ECO:0000313" key="2">
    <source>
        <dbReference type="Proteomes" id="UP000887540"/>
    </source>
</evidence>
<reference evidence="3" key="1">
    <citation type="submission" date="2022-11" db="UniProtKB">
        <authorList>
            <consortium name="WormBaseParasite"/>
        </authorList>
    </citation>
    <scope>IDENTIFICATION</scope>
</reference>
<dbReference type="Proteomes" id="UP000887540">
    <property type="component" value="Unplaced"/>
</dbReference>
<name>A0A914DZA7_9BILA</name>
<keyword evidence="1" id="KW-0472">Membrane</keyword>
<keyword evidence="1" id="KW-0812">Transmembrane</keyword>
<protein>
    <submittedName>
        <fullName evidence="3">Uncharacterized protein</fullName>
    </submittedName>
</protein>
<keyword evidence="1" id="KW-1133">Transmembrane helix</keyword>
<accession>A0A914DZA7</accession>
<dbReference type="AlphaFoldDB" id="A0A914DZA7"/>
<evidence type="ECO:0000313" key="3">
    <source>
        <dbReference type="WBParaSite" id="ACRNAN_scaffold4612.g13142.t1"/>
    </source>
</evidence>
<dbReference type="PANTHER" id="PTHR34851">
    <property type="entry name" value="PROTEIN CBG05235-RELATED"/>
    <property type="match status" value="1"/>
</dbReference>
<proteinExistence type="predicted"/>
<feature type="transmembrane region" description="Helical" evidence="1">
    <location>
        <begin position="20"/>
        <end position="38"/>
    </location>
</feature>
<feature type="transmembrane region" description="Helical" evidence="1">
    <location>
        <begin position="103"/>
        <end position="126"/>
    </location>
</feature>